<dbReference type="RefSeq" id="WP_231002573.1">
    <property type="nucleotide sequence ID" value="NZ_JAJNEC010000003.1"/>
</dbReference>
<dbReference type="Proteomes" id="UP001199816">
    <property type="component" value="Unassembled WGS sequence"/>
</dbReference>
<protein>
    <submittedName>
        <fullName evidence="1">Uncharacterized protein</fullName>
    </submittedName>
</protein>
<keyword evidence="2" id="KW-1185">Reference proteome</keyword>
<evidence type="ECO:0000313" key="2">
    <source>
        <dbReference type="Proteomes" id="UP001199816"/>
    </source>
</evidence>
<name>A0ABS8PKP1_9BACT</name>
<gene>
    <name evidence="1" type="ORF">LQ567_02775</name>
</gene>
<reference evidence="1 2" key="1">
    <citation type="submission" date="2021-11" db="EMBL/GenBank/DDBJ databases">
        <title>Genomic of Niabella pedocola.</title>
        <authorList>
            <person name="Wu T."/>
        </authorList>
    </citation>
    <scope>NUCLEOTIDE SEQUENCE [LARGE SCALE GENOMIC DNA]</scope>
    <source>
        <strain evidence="1 2">JCM 31011</strain>
    </source>
</reference>
<evidence type="ECO:0000313" key="1">
    <source>
        <dbReference type="EMBL" id="MCD2421668.1"/>
    </source>
</evidence>
<sequence length="62" mass="6771">MRLCSLLNGNFKGVQPAQLENWRLLKMATTAEVTLTGVKGLGNNYGGFGITGAVNRRLLHLR</sequence>
<accession>A0ABS8PKP1</accession>
<dbReference type="EMBL" id="JAJNEC010000003">
    <property type="protein sequence ID" value="MCD2421668.1"/>
    <property type="molecule type" value="Genomic_DNA"/>
</dbReference>
<organism evidence="1 2">
    <name type="scientific">Niabella pedocola</name>
    <dbReference type="NCBI Taxonomy" id="1752077"/>
    <lineage>
        <taxon>Bacteria</taxon>
        <taxon>Pseudomonadati</taxon>
        <taxon>Bacteroidota</taxon>
        <taxon>Chitinophagia</taxon>
        <taxon>Chitinophagales</taxon>
        <taxon>Chitinophagaceae</taxon>
        <taxon>Niabella</taxon>
    </lineage>
</organism>
<comment type="caution">
    <text evidence="1">The sequence shown here is derived from an EMBL/GenBank/DDBJ whole genome shotgun (WGS) entry which is preliminary data.</text>
</comment>
<proteinExistence type="predicted"/>